<organism evidence="3 4">
    <name type="scientific">Coffea arabica</name>
    <name type="common">Arabian coffee</name>
    <dbReference type="NCBI Taxonomy" id="13443"/>
    <lineage>
        <taxon>Eukaryota</taxon>
        <taxon>Viridiplantae</taxon>
        <taxon>Streptophyta</taxon>
        <taxon>Embryophyta</taxon>
        <taxon>Tracheophyta</taxon>
        <taxon>Spermatophyta</taxon>
        <taxon>Magnoliopsida</taxon>
        <taxon>eudicotyledons</taxon>
        <taxon>Gunneridae</taxon>
        <taxon>Pentapetalae</taxon>
        <taxon>asterids</taxon>
        <taxon>lamiids</taxon>
        <taxon>Gentianales</taxon>
        <taxon>Rubiaceae</taxon>
        <taxon>Ixoroideae</taxon>
        <taxon>Gardenieae complex</taxon>
        <taxon>Bertiereae - Coffeeae clade</taxon>
        <taxon>Coffeeae</taxon>
        <taxon>Coffea</taxon>
    </lineage>
</organism>
<dbReference type="Proteomes" id="UP001652660">
    <property type="component" value="Chromosome 7e"/>
</dbReference>
<sequence length="198" mass="21844">MNDYPTPVPRRDGRRGTLHLDGSRKGAPARPHGRHMTMEDESGDLIKCTGKSCQSCTAGLIADCVAVCCCPCAVVNIFVFAFLKVPWMVGRRILKLGKKKQQGQGAGKLERNERQKCGGEMTNYLECTMESDGISRKSRAVEQGASEFVFSGFGDEVLKDNFSARFEAEEAWFELHQFGHLGFGRVSFTGIPSLSRTN</sequence>
<evidence type="ECO:0000256" key="2">
    <source>
        <dbReference type="SAM" id="Phobius"/>
    </source>
</evidence>
<evidence type="ECO:0000256" key="1">
    <source>
        <dbReference type="SAM" id="MobiDB-lite"/>
    </source>
</evidence>
<feature type="transmembrane region" description="Helical" evidence="2">
    <location>
        <begin position="60"/>
        <end position="83"/>
    </location>
</feature>
<protein>
    <submittedName>
        <fullName evidence="4">Uncharacterized protein</fullName>
    </submittedName>
</protein>
<keyword evidence="2" id="KW-0472">Membrane</keyword>
<reference evidence="4" key="1">
    <citation type="submission" date="2025-08" db="UniProtKB">
        <authorList>
            <consortium name="RefSeq"/>
        </authorList>
    </citation>
    <scope>IDENTIFICATION</scope>
    <source>
        <tissue evidence="4">Leaves</tissue>
    </source>
</reference>
<dbReference type="PANTHER" id="PTHR33264:SF6">
    <property type="entry name" value="OS01G0638800 PROTEIN"/>
    <property type="match status" value="1"/>
</dbReference>
<keyword evidence="3" id="KW-1185">Reference proteome</keyword>
<dbReference type="PANTHER" id="PTHR33264">
    <property type="entry name" value="EXPRESSED PROTEIN"/>
    <property type="match status" value="1"/>
</dbReference>
<dbReference type="GeneID" id="140011488"/>
<evidence type="ECO:0000313" key="4">
    <source>
        <dbReference type="RefSeq" id="XP_071916568.1"/>
    </source>
</evidence>
<keyword evidence="2" id="KW-0812">Transmembrane</keyword>
<feature type="region of interest" description="Disordered" evidence="1">
    <location>
        <begin position="1"/>
        <end position="37"/>
    </location>
</feature>
<dbReference type="RefSeq" id="XP_071916568.1">
    <property type="nucleotide sequence ID" value="XM_072060467.1"/>
</dbReference>
<proteinExistence type="predicted"/>
<evidence type="ECO:0000313" key="3">
    <source>
        <dbReference type="Proteomes" id="UP001652660"/>
    </source>
</evidence>
<name>A0ABM4VAK7_COFAR</name>
<accession>A0ABM4VAK7</accession>
<keyword evidence="2" id="KW-1133">Transmembrane helix</keyword>
<gene>
    <name evidence="4" type="primary">LOC140011488</name>
</gene>